<dbReference type="EMBL" id="BNBT01000013">
    <property type="protein sequence ID" value="GHE46121.1"/>
    <property type="molecule type" value="Genomic_DNA"/>
</dbReference>
<dbReference type="AlphaFoldDB" id="A0A918ZCY8"/>
<proteinExistence type="predicted"/>
<evidence type="ECO:0000313" key="1">
    <source>
        <dbReference type="EMBL" id="GHE46121.1"/>
    </source>
</evidence>
<evidence type="ECO:0000313" key="2">
    <source>
        <dbReference type="Proteomes" id="UP000608024"/>
    </source>
</evidence>
<protein>
    <submittedName>
        <fullName evidence="1">Uncharacterized protein</fullName>
    </submittedName>
</protein>
<accession>A0A918ZCY8</accession>
<keyword evidence="2" id="KW-1185">Reference proteome</keyword>
<organism evidence="1 2">
    <name type="scientific">Streptomyces longispororuber</name>
    <dbReference type="NCBI Taxonomy" id="68230"/>
    <lineage>
        <taxon>Bacteria</taxon>
        <taxon>Bacillati</taxon>
        <taxon>Actinomycetota</taxon>
        <taxon>Actinomycetes</taxon>
        <taxon>Kitasatosporales</taxon>
        <taxon>Streptomycetaceae</taxon>
        <taxon>Streptomyces</taxon>
    </lineage>
</organism>
<dbReference type="Proteomes" id="UP000608024">
    <property type="component" value="Unassembled WGS sequence"/>
</dbReference>
<reference evidence="1" key="2">
    <citation type="submission" date="2020-09" db="EMBL/GenBank/DDBJ databases">
        <authorList>
            <person name="Sun Q."/>
            <person name="Ohkuma M."/>
        </authorList>
    </citation>
    <scope>NUCLEOTIDE SEQUENCE</scope>
    <source>
        <strain evidence="1">JCM 4784</strain>
    </source>
</reference>
<gene>
    <name evidence="1" type="ORF">GCM10018785_14810</name>
</gene>
<sequence>MPSVDDRLTKLEKEHQSFVWKLERGLAKVDAVASVTEVTAMKKEFAAVTSSFKLASFDFNLLEHLQKNLQEQRDRAAGLRPEDLKASITDTRRAVGRAFDAAHAAGRDARRALRRLEALAARASAGTPPPRQATFGNTGTFTETAAQINRLEARINSLIRALG</sequence>
<name>A0A918ZCY8_9ACTN</name>
<reference evidence="1" key="1">
    <citation type="journal article" date="2014" name="Int. J. Syst. Evol. Microbiol.">
        <title>Complete genome sequence of Corynebacterium casei LMG S-19264T (=DSM 44701T), isolated from a smear-ripened cheese.</title>
        <authorList>
            <consortium name="US DOE Joint Genome Institute (JGI-PGF)"/>
            <person name="Walter F."/>
            <person name="Albersmeier A."/>
            <person name="Kalinowski J."/>
            <person name="Ruckert C."/>
        </authorList>
    </citation>
    <scope>NUCLEOTIDE SEQUENCE</scope>
    <source>
        <strain evidence="1">JCM 4784</strain>
    </source>
</reference>
<comment type="caution">
    <text evidence="1">The sequence shown here is derived from an EMBL/GenBank/DDBJ whole genome shotgun (WGS) entry which is preliminary data.</text>
</comment>
<dbReference type="RefSeq" id="WP_190135015.1">
    <property type="nucleotide sequence ID" value="NZ_BNBT01000013.1"/>
</dbReference>